<dbReference type="EMBL" id="GDQN01004255">
    <property type="protein sequence ID" value="JAT86799.1"/>
    <property type="molecule type" value="Transcribed_RNA"/>
</dbReference>
<evidence type="ECO:0000256" key="1">
    <source>
        <dbReference type="SAM" id="MobiDB-lite"/>
    </source>
</evidence>
<dbReference type="Pfam" id="PF00650">
    <property type="entry name" value="CRAL_TRIO"/>
    <property type="match status" value="1"/>
</dbReference>
<dbReference type="PANTHER" id="PTHR10174:SF222">
    <property type="entry name" value="GH10083P-RELATED"/>
    <property type="match status" value="1"/>
</dbReference>
<gene>
    <name evidence="3" type="ORF">g.14127</name>
</gene>
<dbReference type="CDD" id="cd00170">
    <property type="entry name" value="SEC14"/>
    <property type="match status" value="1"/>
</dbReference>
<proteinExistence type="predicted"/>
<dbReference type="PANTHER" id="PTHR10174">
    <property type="entry name" value="ALPHA-TOCOPHEROL TRANSFER PROTEIN-RELATED"/>
    <property type="match status" value="1"/>
</dbReference>
<dbReference type="Gene3D" id="3.40.525.10">
    <property type="entry name" value="CRAL-TRIO lipid binding domain"/>
    <property type="match status" value="1"/>
</dbReference>
<name>A0A1E1WIG6_PECGO</name>
<dbReference type="OrthoDB" id="1434354at2759"/>
<dbReference type="AlphaFoldDB" id="A0A1E1WIG6"/>
<evidence type="ECO:0000313" key="3">
    <source>
        <dbReference type="EMBL" id="JAT86799.1"/>
    </source>
</evidence>
<dbReference type="InterPro" id="IPR036273">
    <property type="entry name" value="CRAL/TRIO_N_dom_sf"/>
</dbReference>
<evidence type="ECO:0000259" key="2">
    <source>
        <dbReference type="PROSITE" id="PS50191"/>
    </source>
</evidence>
<feature type="domain" description="CRAL-TRIO" evidence="2">
    <location>
        <begin position="140"/>
        <end position="237"/>
    </location>
</feature>
<feature type="region of interest" description="Disordered" evidence="1">
    <location>
        <begin position="258"/>
        <end position="287"/>
    </location>
</feature>
<dbReference type="InterPro" id="IPR036865">
    <property type="entry name" value="CRAL-TRIO_dom_sf"/>
</dbReference>
<reference evidence="3" key="1">
    <citation type="submission" date="2015-09" db="EMBL/GenBank/DDBJ databases">
        <title>De novo assembly of Pectinophora gossypiella (Pink Bollworm) gut transcriptome.</title>
        <authorList>
            <person name="Tassone E.E."/>
        </authorList>
    </citation>
    <scope>NUCLEOTIDE SEQUENCE</scope>
</reference>
<dbReference type="PROSITE" id="PS50191">
    <property type="entry name" value="CRAL_TRIO"/>
    <property type="match status" value="1"/>
</dbReference>
<organism evidence="3">
    <name type="scientific">Pectinophora gossypiella</name>
    <name type="common">Cotton pink bollworm</name>
    <name type="synonym">Depressaria gossypiella</name>
    <dbReference type="NCBI Taxonomy" id="13191"/>
    <lineage>
        <taxon>Eukaryota</taxon>
        <taxon>Metazoa</taxon>
        <taxon>Ecdysozoa</taxon>
        <taxon>Arthropoda</taxon>
        <taxon>Hexapoda</taxon>
        <taxon>Insecta</taxon>
        <taxon>Pterygota</taxon>
        <taxon>Neoptera</taxon>
        <taxon>Endopterygota</taxon>
        <taxon>Lepidoptera</taxon>
        <taxon>Glossata</taxon>
        <taxon>Ditrysia</taxon>
        <taxon>Gelechioidea</taxon>
        <taxon>Gelechiidae</taxon>
        <taxon>Apatetrinae</taxon>
        <taxon>Pectinophora</taxon>
    </lineage>
</organism>
<dbReference type="InterPro" id="IPR001251">
    <property type="entry name" value="CRAL-TRIO_dom"/>
</dbReference>
<feature type="compositionally biased region" description="Polar residues" evidence="1">
    <location>
        <begin position="276"/>
        <end position="287"/>
    </location>
</feature>
<dbReference type="PRINTS" id="PR00180">
    <property type="entry name" value="CRETINALDHBP"/>
</dbReference>
<protein>
    <recommendedName>
        <fullName evidence="2">CRAL-TRIO domain-containing protein</fullName>
    </recommendedName>
</protein>
<dbReference type="GO" id="GO:1902936">
    <property type="term" value="F:phosphatidylinositol bisphosphate binding"/>
    <property type="evidence" value="ECO:0007669"/>
    <property type="project" value="TreeGrafter"/>
</dbReference>
<sequence>MTDCKSPEDMKQLVTKMREWLNSQPHLPKDVDDRILERFVHSCYFNLEKAQTAADLFFTIRGASPELLSNRDPTSPAMVKALKIVNLAQLPISGNRRLWIWQLNDPGLDHYDYVQDAKMFFLSTDAWLLDDVTFAEADVVMMDVKDLSLKFLAKFNVSVAKRLSKYQEDAMPIRLSQVHIVNAPPFIDKLYALMKPFLKQEVTDMIHFHPPKSDSLHKYMAKEDLPEDYGGCLPPMHEHMNAVMEIIMKHKEELANDNLWRSTDKKSKNKKNSNSEPTTSFRSLAID</sequence>
<dbReference type="SUPFAM" id="SSF46938">
    <property type="entry name" value="CRAL/TRIO N-terminal domain"/>
    <property type="match status" value="1"/>
</dbReference>
<dbReference type="GO" id="GO:0016020">
    <property type="term" value="C:membrane"/>
    <property type="evidence" value="ECO:0007669"/>
    <property type="project" value="TreeGrafter"/>
</dbReference>
<accession>A0A1E1WIG6</accession>
<dbReference type="SUPFAM" id="SSF52087">
    <property type="entry name" value="CRAL/TRIO domain"/>
    <property type="match status" value="1"/>
</dbReference>